<reference evidence="1 2" key="1">
    <citation type="journal article" date="2022" name="DNA Res.">
        <title>Chromosomal-level genome assembly of the orchid tree Bauhinia variegata (Leguminosae; Cercidoideae) supports the allotetraploid origin hypothesis of Bauhinia.</title>
        <authorList>
            <person name="Zhong Y."/>
            <person name="Chen Y."/>
            <person name="Zheng D."/>
            <person name="Pang J."/>
            <person name="Liu Y."/>
            <person name="Luo S."/>
            <person name="Meng S."/>
            <person name="Qian L."/>
            <person name="Wei D."/>
            <person name="Dai S."/>
            <person name="Zhou R."/>
        </authorList>
    </citation>
    <scope>NUCLEOTIDE SEQUENCE [LARGE SCALE GENOMIC DNA]</scope>
    <source>
        <strain evidence="1">BV-YZ2020</strain>
    </source>
</reference>
<dbReference type="EMBL" id="CM039437">
    <property type="protein sequence ID" value="KAI4308609.1"/>
    <property type="molecule type" value="Genomic_DNA"/>
</dbReference>
<accession>A0ACB9LHR8</accession>
<evidence type="ECO:0000313" key="2">
    <source>
        <dbReference type="Proteomes" id="UP000828941"/>
    </source>
</evidence>
<sequence>MFSCACILRDQIGFFQAACAKPLKLCDDFLVAELKALKKGLKLALKEGVDYLEIEGNVEILCNLLAGDFALFPFSAKTIARKCFDLMLYFRGINARQAQFQTDYAVRKVAAEAANSKEPRYWQKRISPEIAEILAGDILGRWIPVVVV</sequence>
<keyword evidence="2" id="KW-1185">Reference proteome</keyword>
<proteinExistence type="predicted"/>
<organism evidence="1 2">
    <name type="scientific">Bauhinia variegata</name>
    <name type="common">Purple orchid tree</name>
    <name type="synonym">Phanera variegata</name>
    <dbReference type="NCBI Taxonomy" id="167791"/>
    <lineage>
        <taxon>Eukaryota</taxon>
        <taxon>Viridiplantae</taxon>
        <taxon>Streptophyta</taxon>
        <taxon>Embryophyta</taxon>
        <taxon>Tracheophyta</taxon>
        <taxon>Spermatophyta</taxon>
        <taxon>Magnoliopsida</taxon>
        <taxon>eudicotyledons</taxon>
        <taxon>Gunneridae</taxon>
        <taxon>Pentapetalae</taxon>
        <taxon>rosids</taxon>
        <taxon>fabids</taxon>
        <taxon>Fabales</taxon>
        <taxon>Fabaceae</taxon>
        <taxon>Cercidoideae</taxon>
        <taxon>Cercideae</taxon>
        <taxon>Bauhiniinae</taxon>
        <taxon>Bauhinia</taxon>
    </lineage>
</organism>
<name>A0ACB9LHR8_BAUVA</name>
<evidence type="ECO:0000313" key="1">
    <source>
        <dbReference type="EMBL" id="KAI4308609.1"/>
    </source>
</evidence>
<protein>
    <submittedName>
        <fullName evidence="1">Uncharacterized protein</fullName>
    </submittedName>
</protein>
<gene>
    <name evidence="1" type="ORF">L6164_031665</name>
</gene>
<comment type="caution">
    <text evidence="1">The sequence shown here is derived from an EMBL/GenBank/DDBJ whole genome shotgun (WGS) entry which is preliminary data.</text>
</comment>
<dbReference type="Proteomes" id="UP000828941">
    <property type="component" value="Chromosome 12"/>
</dbReference>